<reference evidence="6" key="2">
    <citation type="journal article" date="2019" name="Genome Biol. Evol.">
        <title>Day and night: Metabolic profiles and evolutionary relationships of six axenic non-marine cyanobacteria.</title>
        <authorList>
            <person name="Will S.E."/>
            <person name="Henke P."/>
            <person name="Boedeker C."/>
            <person name="Huang S."/>
            <person name="Brinkmann H."/>
            <person name="Rohde M."/>
            <person name="Jarek M."/>
            <person name="Friedl T."/>
            <person name="Seufert S."/>
            <person name="Schumacher M."/>
            <person name="Overmann J."/>
            <person name="Neumann-Schaal M."/>
            <person name="Petersen J."/>
        </authorList>
    </citation>
    <scope>NUCLEOTIDE SEQUENCE [LARGE SCALE GENOMIC DNA]</scope>
    <source>
        <strain evidence="6">PCC 7102</strain>
    </source>
</reference>
<accession>A0A433VQM5</accession>
<sequence>MSDGYVYRRLSTTLMKYNKLGDSDLKVSEICLGTMTFGQQNTLEEAHQQLDFAVSQGVNFIDTAEMYPVPPRKETYSKTEAYIGEWLKNQQRDKLIIATKMVGRGRRFKWVRDGNVGVDRKNITEAIEASLKRLQTDYIDLYQIHWPDRYVPTFGQTVFDYKQERASTPIAEQLEVFAEVIKAGKIRYLGLSNETPWGVCEFSHAAKQLNLPKVVSIQNAYNLINRVFDSALAEACYRENVGLLAYSPLGFGMLSGKYIDKKPENSRLALFEGFGQRYNKPNVKEAVSKYIKIAKKYNLTPVNLALAFVSNRWFVSSTIIGATTLKQLKENLASVDINLTPEILAEIDAVHTRYPNPAP</sequence>
<dbReference type="InterPro" id="IPR050523">
    <property type="entry name" value="AKR_Detox_Biosynth"/>
</dbReference>
<dbReference type="Gene3D" id="3.20.20.100">
    <property type="entry name" value="NADP-dependent oxidoreductase domain"/>
    <property type="match status" value="1"/>
</dbReference>
<dbReference type="GO" id="GO:0016491">
    <property type="term" value="F:oxidoreductase activity"/>
    <property type="evidence" value="ECO:0007669"/>
    <property type="project" value="UniProtKB-KW"/>
</dbReference>
<dbReference type="FunFam" id="3.20.20.100:FF:000005">
    <property type="entry name" value="NADP(H)-dependent aldo-keto reductase"/>
    <property type="match status" value="1"/>
</dbReference>
<organism evidence="6 7">
    <name type="scientific">Dulcicalothrix desertica PCC 7102</name>
    <dbReference type="NCBI Taxonomy" id="232991"/>
    <lineage>
        <taxon>Bacteria</taxon>
        <taxon>Bacillati</taxon>
        <taxon>Cyanobacteriota</taxon>
        <taxon>Cyanophyceae</taxon>
        <taxon>Nostocales</taxon>
        <taxon>Calotrichaceae</taxon>
        <taxon>Dulcicalothrix</taxon>
    </lineage>
</organism>
<dbReference type="InterPro" id="IPR023210">
    <property type="entry name" value="NADP_OxRdtase_dom"/>
</dbReference>
<name>A0A433VQM5_9CYAN</name>
<keyword evidence="2" id="KW-0560">Oxidoreductase</keyword>
<comment type="similarity">
    <text evidence="3">Belongs to the aldo/keto reductase family. Aldo/keto reductase 2 subfamily.</text>
</comment>
<reference evidence="6" key="1">
    <citation type="submission" date="2018-12" db="EMBL/GenBank/DDBJ databases">
        <authorList>
            <person name="Will S."/>
            <person name="Neumann-Schaal M."/>
            <person name="Henke P."/>
        </authorList>
    </citation>
    <scope>NUCLEOTIDE SEQUENCE</scope>
    <source>
        <strain evidence="6">PCC 7102</strain>
    </source>
</reference>
<evidence type="ECO:0000256" key="3">
    <source>
        <dbReference type="ARBA" id="ARBA00038157"/>
    </source>
</evidence>
<proteinExistence type="inferred from homology"/>
<keyword evidence="7" id="KW-1185">Reference proteome</keyword>
<gene>
    <name evidence="6" type="ORF">DSM106972_015570</name>
</gene>
<evidence type="ECO:0000256" key="1">
    <source>
        <dbReference type="ARBA" id="ARBA00022857"/>
    </source>
</evidence>
<evidence type="ECO:0000259" key="5">
    <source>
        <dbReference type="Pfam" id="PF00248"/>
    </source>
</evidence>
<protein>
    <recommendedName>
        <fullName evidence="4">Protein tas</fullName>
    </recommendedName>
</protein>
<dbReference type="EMBL" id="RSCL01000003">
    <property type="protein sequence ID" value="RUT08389.1"/>
    <property type="molecule type" value="Genomic_DNA"/>
</dbReference>
<evidence type="ECO:0000313" key="7">
    <source>
        <dbReference type="Proteomes" id="UP000271624"/>
    </source>
</evidence>
<evidence type="ECO:0000256" key="2">
    <source>
        <dbReference type="ARBA" id="ARBA00023002"/>
    </source>
</evidence>
<comment type="caution">
    <text evidence="6">The sequence shown here is derived from an EMBL/GenBank/DDBJ whole genome shotgun (WGS) entry which is preliminary data.</text>
</comment>
<dbReference type="Pfam" id="PF00248">
    <property type="entry name" value="Aldo_ket_red"/>
    <property type="match status" value="1"/>
</dbReference>
<evidence type="ECO:0000313" key="6">
    <source>
        <dbReference type="EMBL" id="RUT08389.1"/>
    </source>
</evidence>
<dbReference type="AlphaFoldDB" id="A0A433VQM5"/>
<dbReference type="InterPro" id="IPR036812">
    <property type="entry name" value="NAD(P)_OxRdtase_dom_sf"/>
</dbReference>
<dbReference type="SUPFAM" id="SSF51430">
    <property type="entry name" value="NAD(P)-linked oxidoreductase"/>
    <property type="match status" value="1"/>
</dbReference>
<dbReference type="CDD" id="cd19094">
    <property type="entry name" value="AKR_Tas-like"/>
    <property type="match status" value="1"/>
</dbReference>
<evidence type="ECO:0000256" key="4">
    <source>
        <dbReference type="ARBA" id="ARBA00070119"/>
    </source>
</evidence>
<dbReference type="PANTHER" id="PTHR43364:SF4">
    <property type="entry name" value="NAD(P)-LINKED OXIDOREDUCTASE SUPERFAMILY PROTEIN"/>
    <property type="match status" value="1"/>
</dbReference>
<dbReference type="PANTHER" id="PTHR43364">
    <property type="entry name" value="NADH-SPECIFIC METHYLGLYOXAL REDUCTASE-RELATED"/>
    <property type="match status" value="1"/>
</dbReference>
<feature type="domain" description="NADP-dependent oxidoreductase" evidence="5">
    <location>
        <begin position="29"/>
        <end position="350"/>
    </location>
</feature>
<keyword evidence="1" id="KW-0521">NADP</keyword>
<dbReference type="Proteomes" id="UP000271624">
    <property type="component" value="Unassembled WGS sequence"/>
</dbReference>